<dbReference type="EMBL" id="CADCXU010001815">
    <property type="protein sequence ID" value="CAA9994216.1"/>
    <property type="molecule type" value="Genomic_DNA"/>
</dbReference>
<name>A0A6H5FXD6_9HEMI</name>
<protein>
    <submittedName>
        <fullName evidence="1">Uncharacterized protein</fullName>
    </submittedName>
</protein>
<accession>A0A6H5FXD6</accession>
<reference evidence="1 2" key="1">
    <citation type="submission" date="2020-02" db="EMBL/GenBank/DDBJ databases">
        <authorList>
            <person name="Ferguson B K."/>
        </authorList>
    </citation>
    <scope>NUCLEOTIDE SEQUENCE [LARGE SCALE GENOMIC DNA]</scope>
</reference>
<evidence type="ECO:0000313" key="2">
    <source>
        <dbReference type="Proteomes" id="UP000479000"/>
    </source>
</evidence>
<sequence length="87" mass="9769">MRPLSRHDGRYWNGSTGTVVLERRYWIGGTRLAGRCGDTGAPRRVSMGGTGTAILERWYWNGGTGTAALKRWYWNGGTGTSVLDWRY</sequence>
<dbReference type="Proteomes" id="UP000479000">
    <property type="component" value="Unassembled WGS sequence"/>
</dbReference>
<evidence type="ECO:0000313" key="1">
    <source>
        <dbReference type="EMBL" id="CAA9994216.1"/>
    </source>
</evidence>
<dbReference type="AlphaFoldDB" id="A0A6H5FXD6"/>
<proteinExistence type="predicted"/>
<dbReference type="OrthoDB" id="6610013at2759"/>
<gene>
    <name evidence="1" type="ORF">NTEN_LOCUS1032</name>
</gene>
<keyword evidence="2" id="KW-1185">Reference proteome</keyword>
<organism evidence="1 2">
    <name type="scientific">Nesidiocoris tenuis</name>
    <dbReference type="NCBI Taxonomy" id="355587"/>
    <lineage>
        <taxon>Eukaryota</taxon>
        <taxon>Metazoa</taxon>
        <taxon>Ecdysozoa</taxon>
        <taxon>Arthropoda</taxon>
        <taxon>Hexapoda</taxon>
        <taxon>Insecta</taxon>
        <taxon>Pterygota</taxon>
        <taxon>Neoptera</taxon>
        <taxon>Paraneoptera</taxon>
        <taxon>Hemiptera</taxon>
        <taxon>Heteroptera</taxon>
        <taxon>Panheteroptera</taxon>
        <taxon>Cimicomorpha</taxon>
        <taxon>Miridae</taxon>
        <taxon>Dicyphina</taxon>
        <taxon>Nesidiocoris</taxon>
    </lineage>
</organism>